<evidence type="ECO:0000313" key="2">
    <source>
        <dbReference type="Proteomes" id="UP000789366"/>
    </source>
</evidence>
<accession>A0ACA9RF34</accession>
<reference evidence="1" key="1">
    <citation type="submission" date="2021-06" db="EMBL/GenBank/DDBJ databases">
        <authorList>
            <person name="Kallberg Y."/>
            <person name="Tangrot J."/>
            <person name="Rosling A."/>
        </authorList>
    </citation>
    <scope>NUCLEOTIDE SEQUENCE</scope>
    <source>
        <strain evidence="1">28 12/20/2015</strain>
    </source>
</reference>
<keyword evidence="2" id="KW-1185">Reference proteome</keyword>
<sequence>MSNWLKVAIEQKYITLFEYDSFQNWKEIGSGGFGAVYSAYSKNSERIIALKGLYCANNGISFNGLIQE</sequence>
<evidence type="ECO:0000313" key="1">
    <source>
        <dbReference type="EMBL" id="CAG8790158.1"/>
    </source>
</evidence>
<name>A0ACA9RF34_9GLOM</name>
<gene>
    <name evidence="1" type="ORF">SPELUC_LOCUS17162</name>
</gene>
<dbReference type="EMBL" id="CAJVPW010068255">
    <property type="protein sequence ID" value="CAG8790158.1"/>
    <property type="molecule type" value="Genomic_DNA"/>
</dbReference>
<protein>
    <submittedName>
        <fullName evidence="1">14993_t:CDS:1</fullName>
    </submittedName>
</protein>
<feature type="non-terminal residue" evidence="1">
    <location>
        <position position="68"/>
    </location>
</feature>
<organism evidence="1 2">
    <name type="scientific">Cetraspora pellucida</name>
    <dbReference type="NCBI Taxonomy" id="1433469"/>
    <lineage>
        <taxon>Eukaryota</taxon>
        <taxon>Fungi</taxon>
        <taxon>Fungi incertae sedis</taxon>
        <taxon>Mucoromycota</taxon>
        <taxon>Glomeromycotina</taxon>
        <taxon>Glomeromycetes</taxon>
        <taxon>Diversisporales</taxon>
        <taxon>Gigasporaceae</taxon>
        <taxon>Cetraspora</taxon>
    </lineage>
</organism>
<comment type="caution">
    <text evidence="1">The sequence shown here is derived from an EMBL/GenBank/DDBJ whole genome shotgun (WGS) entry which is preliminary data.</text>
</comment>
<proteinExistence type="predicted"/>
<dbReference type="Proteomes" id="UP000789366">
    <property type="component" value="Unassembled WGS sequence"/>
</dbReference>